<keyword evidence="3" id="KW-1185">Reference proteome</keyword>
<dbReference type="InParanoid" id="B4CXF7"/>
<evidence type="ECO:0000313" key="2">
    <source>
        <dbReference type="EMBL" id="EDY20955.1"/>
    </source>
</evidence>
<dbReference type="Gene3D" id="3.40.1360.10">
    <property type="match status" value="1"/>
</dbReference>
<dbReference type="GO" id="GO:0005694">
    <property type="term" value="C:chromosome"/>
    <property type="evidence" value="ECO:0007669"/>
    <property type="project" value="InterPro"/>
</dbReference>
<name>B4CXF7_9BACT</name>
<dbReference type="RefSeq" id="WP_006978574.1">
    <property type="nucleotide sequence ID" value="NZ_ABVL01000003.1"/>
</dbReference>
<gene>
    <name evidence="2" type="ORF">CfE428DRAFT_1248</name>
</gene>
<evidence type="ECO:0000259" key="1">
    <source>
        <dbReference type="Pfam" id="PF09983"/>
    </source>
</evidence>
<dbReference type="Proteomes" id="UP000005824">
    <property type="component" value="Unassembled WGS sequence"/>
</dbReference>
<dbReference type="SUPFAM" id="SSF56726">
    <property type="entry name" value="DNA topoisomerase IV, alpha subunit"/>
    <property type="match status" value="1"/>
</dbReference>
<dbReference type="STRING" id="497964.CfE428DRAFT_1248"/>
<dbReference type="eggNOG" id="COG1697">
    <property type="taxonomic scope" value="Bacteria"/>
</dbReference>
<proteinExistence type="predicted"/>
<sequence length="407" mass="45273">MSPAVRLVARFYRERRIGRRASAVRDLILHFNNLLRDAGCLHGPLRTEAEQEFRDLERRGLVKLECASRDFSAILHVRVPPASEASFFAHVGEVAPNAERHQLADLFEKAAESPVPEELAEGWRVFCQECAQIARSGEGLAPCFDRRSLEQTAQILDALPRLLAWKSESFLRFASAALFGNSKTLEEKLQSKIEACLHRISAGRLQTLADLGIRENPRGVILHGPLQITLPDRTLDLGGLRLPVQISAADLQAANLRTTATRCVTVENAAMLHELAKFQSGILLASSGSKGGFAHSAILDFLRALPGTLEFFHFGDSDPAGFDILRHLRERTQLSITALHMSYRPSAVPVLLSKEDVKILLRALDSPYLGEDEKNTLREMERLNDKGAFEQESLGLPVSRWPFYVRG</sequence>
<comment type="caution">
    <text evidence="2">The sequence shown here is derived from an EMBL/GenBank/DDBJ whole genome shotgun (WGS) entry which is preliminary data.</text>
</comment>
<evidence type="ECO:0000313" key="3">
    <source>
        <dbReference type="Proteomes" id="UP000005824"/>
    </source>
</evidence>
<dbReference type="EMBL" id="ABVL01000003">
    <property type="protein sequence ID" value="EDY20955.1"/>
    <property type="molecule type" value="Genomic_DNA"/>
</dbReference>
<organism evidence="2 3">
    <name type="scientific">Chthoniobacter flavus Ellin428</name>
    <dbReference type="NCBI Taxonomy" id="497964"/>
    <lineage>
        <taxon>Bacteria</taxon>
        <taxon>Pseudomonadati</taxon>
        <taxon>Verrucomicrobiota</taxon>
        <taxon>Spartobacteria</taxon>
        <taxon>Chthoniobacterales</taxon>
        <taxon>Chthoniobacteraceae</taxon>
        <taxon>Chthoniobacter</taxon>
    </lineage>
</organism>
<protein>
    <recommendedName>
        <fullName evidence="1">Wadjet protein JetD C-terminal domain-containing protein</fullName>
    </recommendedName>
</protein>
<dbReference type="InterPro" id="IPR024534">
    <property type="entry name" value="JetD_C"/>
</dbReference>
<feature type="domain" description="Wadjet protein JetD C-terminal" evidence="1">
    <location>
        <begin position="247"/>
        <end position="396"/>
    </location>
</feature>
<dbReference type="InterPro" id="IPR036078">
    <property type="entry name" value="Spo11/TopoVI_A_sf"/>
</dbReference>
<reference evidence="2 3" key="1">
    <citation type="journal article" date="2011" name="J. Bacteriol.">
        <title>Genome sequence of Chthoniobacter flavus Ellin428, an aerobic heterotrophic soil bacterium.</title>
        <authorList>
            <person name="Kant R."/>
            <person name="van Passel M.W."/>
            <person name="Palva A."/>
            <person name="Lucas S."/>
            <person name="Lapidus A."/>
            <person name="Glavina Del Rio T."/>
            <person name="Dalin E."/>
            <person name="Tice H."/>
            <person name="Bruce D."/>
            <person name="Goodwin L."/>
            <person name="Pitluck S."/>
            <person name="Larimer F.W."/>
            <person name="Land M.L."/>
            <person name="Hauser L."/>
            <person name="Sangwan P."/>
            <person name="de Vos W.M."/>
            <person name="Janssen P.H."/>
            <person name="Smidt H."/>
        </authorList>
    </citation>
    <scope>NUCLEOTIDE SEQUENCE [LARGE SCALE GENOMIC DNA]</scope>
    <source>
        <strain evidence="2 3">Ellin428</strain>
    </source>
</reference>
<dbReference type="AlphaFoldDB" id="B4CXF7"/>
<dbReference type="Pfam" id="PF09983">
    <property type="entry name" value="JetD_C"/>
    <property type="match status" value="1"/>
</dbReference>
<accession>B4CXF7</accession>
<dbReference type="GO" id="GO:0003677">
    <property type="term" value="F:DNA binding"/>
    <property type="evidence" value="ECO:0007669"/>
    <property type="project" value="InterPro"/>
</dbReference>